<dbReference type="GO" id="GO:0004553">
    <property type="term" value="F:hydrolase activity, hydrolyzing O-glycosyl compounds"/>
    <property type="evidence" value="ECO:0007669"/>
    <property type="project" value="UniProtKB-ARBA"/>
</dbReference>
<dbReference type="EMBL" id="FZOQ01000016">
    <property type="protein sequence ID" value="SNS91137.1"/>
    <property type="molecule type" value="Genomic_DNA"/>
</dbReference>
<dbReference type="InterPro" id="IPR045582">
    <property type="entry name" value="Trehalase-like_N"/>
</dbReference>
<sequence>MKEYLPIEDYGLLGNLHTTALVSKKGSVDYLPFTRYDSPTVFAAILDNEKGGYWSIHPDAPNVRYKQQYLPDTGVLLTRFLTEEGMAELTDFMPVREEEERGALVRELKVITGEIRIKMECKARMNYARSGHRLKKLDDGYQFSSKGEDSTQFRFVCNAPVEERDGDLYGDWVLKQGETLSFVIETMQSPTAFKQQELQSYTAAAFQETVNFWQKWVAKSNYNGRWHEMVVRSAITLKMLTSYKYGSTIAAATFGLPETIGGIRNWDYRYTWIRDTTFAMYSFLQLGFRHEAQQFIDWLMRRCEEIKDPADLQLMYAVDGTSSLSEKVLDNLQGYRGSSPVRIGNGASKQFQLDMYGEMVQTIYLYDRHGGPITFEFWQNVKRFVDFVADNWHRKDHGIWEVRKHEAEFIHSKIMCWTALDRGIKLARERSFPAPLDHWREVRDKIYFDVYYNYWNEERQAFVQYRGAKVLDAAVLMMPLLGMFSPSEPRWQSTLKALEESLITDTLVYRYKQDSALDSLPGKEGTFSLCSFWYIENLAKAGEIEKARLYFDKMVGYSNHLGLYSEQIGLQGQLLGNFPQAFTHLALISAALELERGLGSEKAERSGSLSST</sequence>
<evidence type="ECO:0000313" key="4">
    <source>
        <dbReference type="Proteomes" id="UP000198432"/>
    </source>
</evidence>
<dbReference type="SUPFAM" id="SSF48208">
    <property type="entry name" value="Six-hairpin glycosidases"/>
    <property type="match status" value="1"/>
</dbReference>
<accession>A0A239IC53</accession>
<dbReference type="InterPro" id="IPR012341">
    <property type="entry name" value="6hp_glycosidase-like_sf"/>
</dbReference>
<dbReference type="GO" id="GO:0005975">
    <property type="term" value="P:carbohydrate metabolic process"/>
    <property type="evidence" value="ECO:0007669"/>
    <property type="project" value="InterPro"/>
</dbReference>
<dbReference type="Proteomes" id="UP000198432">
    <property type="component" value="Unassembled WGS sequence"/>
</dbReference>
<dbReference type="AlphaFoldDB" id="A0A239IC53"/>
<gene>
    <name evidence="3" type="ORF">SAMN06296052_11695</name>
</gene>
<reference evidence="4" key="1">
    <citation type="submission" date="2017-06" db="EMBL/GenBank/DDBJ databases">
        <authorList>
            <person name="Varghese N."/>
            <person name="Submissions S."/>
        </authorList>
    </citation>
    <scope>NUCLEOTIDE SEQUENCE [LARGE SCALE GENOMIC DNA]</scope>
    <source>
        <strain evidence="4">NKM1</strain>
    </source>
</reference>
<evidence type="ECO:0000259" key="2">
    <source>
        <dbReference type="Pfam" id="PF19291"/>
    </source>
</evidence>
<name>A0A239IC53_9BACT</name>
<dbReference type="RefSeq" id="WP_089320440.1">
    <property type="nucleotide sequence ID" value="NZ_FZOQ01000016.1"/>
</dbReference>
<feature type="domain" description="GH15-like" evidence="1">
    <location>
        <begin position="227"/>
        <end position="591"/>
    </location>
</feature>
<feature type="domain" description="Trehalase-like N-terminal" evidence="2">
    <location>
        <begin position="5"/>
        <end position="143"/>
    </location>
</feature>
<protein>
    <submittedName>
        <fullName evidence="3">Glucoamylase (Glucan-1,4-alpha-glucosidase), GH15 family</fullName>
    </submittedName>
</protein>
<dbReference type="InterPro" id="IPR008928">
    <property type="entry name" value="6-hairpin_glycosidase_sf"/>
</dbReference>
<evidence type="ECO:0000259" key="1">
    <source>
        <dbReference type="Pfam" id="PF00723"/>
    </source>
</evidence>
<dbReference type="PANTHER" id="PTHR31616">
    <property type="entry name" value="TREHALASE"/>
    <property type="match status" value="1"/>
</dbReference>
<dbReference type="OrthoDB" id="3902805at2"/>
<dbReference type="InterPro" id="IPR011613">
    <property type="entry name" value="GH15-like"/>
</dbReference>
<dbReference type="PANTHER" id="PTHR31616:SF0">
    <property type="entry name" value="GLUCAN 1,4-ALPHA-GLUCOSIDASE"/>
    <property type="match status" value="1"/>
</dbReference>
<keyword evidence="4" id="KW-1185">Reference proteome</keyword>
<dbReference type="Pfam" id="PF19291">
    <property type="entry name" value="TREH_N"/>
    <property type="match status" value="1"/>
</dbReference>
<evidence type="ECO:0000313" key="3">
    <source>
        <dbReference type="EMBL" id="SNS91137.1"/>
    </source>
</evidence>
<dbReference type="Gene3D" id="1.50.10.10">
    <property type="match status" value="1"/>
</dbReference>
<organism evidence="3 4">
    <name type="scientific">Pontibacter ummariensis</name>
    <dbReference type="NCBI Taxonomy" id="1610492"/>
    <lineage>
        <taxon>Bacteria</taxon>
        <taxon>Pseudomonadati</taxon>
        <taxon>Bacteroidota</taxon>
        <taxon>Cytophagia</taxon>
        <taxon>Cytophagales</taxon>
        <taxon>Hymenobacteraceae</taxon>
        <taxon>Pontibacter</taxon>
    </lineage>
</organism>
<dbReference type="Pfam" id="PF00723">
    <property type="entry name" value="Glyco_hydro_15"/>
    <property type="match status" value="1"/>
</dbReference>
<proteinExistence type="predicted"/>